<reference evidence="1" key="1">
    <citation type="submission" date="2021-05" db="EMBL/GenBank/DDBJ databases">
        <title>Sequence of the mitochondrial genome of Lactuca virosa suggests an unexpected role in Lactuca sativa's domestication.</title>
        <authorList>
            <person name="Fertet A."/>
            <person name="Graindorge S."/>
            <person name="Koechler S."/>
            <person name="De Boer G.-J."/>
            <person name="Guilloteau E."/>
            <person name="Gualberto J.M."/>
        </authorList>
    </citation>
    <scope>NUCLEOTIDE SEQUENCE</scope>
    <source>
        <strain evidence="1">UC12100</strain>
    </source>
</reference>
<evidence type="ECO:0000313" key="3">
    <source>
        <dbReference type="EMBL" id="QXI86791.1"/>
    </source>
</evidence>
<accession>A0A8F4XIW1</accession>
<keyword evidence="2" id="KW-0496">Mitochondrion</keyword>
<evidence type="ECO:0000313" key="1">
    <source>
        <dbReference type="EMBL" id="QXI86707.1"/>
    </source>
</evidence>
<evidence type="ECO:0000313" key="2">
    <source>
        <dbReference type="EMBL" id="QXI86749.1"/>
    </source>
</evidence>
<geneLocation type="mitochondrion" evidence="2"/>
<name>A0A8F4XIW1_LACSA</name>
<organism evidence="2">
    <name type="scientific">Lactuca sativa var. capitata</name>
    <dbReference type="NCBI Taxonomy" id="1049369"/>
    <lineage>
        <taxon>Eukaryota</taxon>
        <taxon>Viridiplantae</taxon>
        <taxon>Streptophyta</taxon>
        <taxon>Embryophyta</taxon>
        <taxon>Tracheophyta</taxon>
        <taxon>Spermatophyta</taxon>
        <taxon>Magnoliopsida</taxon>
        <taxon>eudicotyledons</taxon>
        <taxon>Gunneridae</taxon>
        <taxon>Pentapetalae</taxon>
        <taxon>asterids</taxon>
        <taxon>campanulids</taxon>
        <taxon>Asterales</taxon>
        <taxon>Asteraceae</taxon>
        <taxon>Cichorioideae</taxon>
        <taxon>Cichorieae</taxon>
        <taxon>Lactucinae</taxon>
        <taxon>Lactuca</taxon>
    </lineage>
</organism>
<protein>
    <submittedName>
        <fullName evidence="2">Uncharacterized protein</fullName>
    </submittedName>
</protein>
<dbReference type="EMBL" id="MZ159953">
    <property type="protein sequence ID" value="QXI86707.1"/>
    <property type="molecule type" value="Genomic_DNA"/>
</dbReference>
<dbReference type="AlphaFoldDB" id="A0A8F4XIW1"/>
<dbReference type="EMBL" id="MZ159955">
    <property type="protein sequence ID" value="QXI86791.1"/>
    <property type="molecule type" value="Genomic_DNA"/>
</dbReference>
<proteinExistence type="predicted"/>
<reference evidence="2" key="2">
    <citation type="submission" date="2021-05" db="EMBL/GenBank/DDBJ databases">
        <title>Sequence of the mitochondrial genome of Lactuca virosa suggests an unexpected role in Lactuca sativa's domestication.</title>
        <authorList>
            <person name="Fertet A."/>
            <person name="Graindorge S."/>
            <person name="Koechler S."/>
            <person name="De Boer G.-J."/>
            <person name="Guilloteau-Fonteny E."/>
            <person name="Gualberto J.M."/>
        </authorList>
    </citation>
    <scope>NUCLEOTIDE SEQUENCE</scope>
    <source>
        <strain evidence="3">LAC004500</strain>
        <strain evidence="2">LACWendel</strain>
    </source>
</reference>
<dbReference type="EMBL" id="MZ159954">
    <property type="protein sequence ID" value="QXI86749.1"/>
    <property type="molecule type" value="Genomic_DNA"/>
</dbReference>
<sequence>MGYRLTGTKAISINLRSLMRRRHREVTPFSLKSKEEIQTFESKFGGIEDGIE</sequence>